<evidence type="ECO:0000313" key="3">
    <source>
        <dbReference type="EMBL" id="WWP24041.1"/>
    </source>
</evidence>
<protein>
    <submittedName>
        <fullName evidence="3">AAA family ATPase</fullName>
    </submittedName>
</protein>
<accession>A0ABD8B2H0</accession>
<dbReference type="CDD" id="cd01026">
    <property type="entry name" value="TOPRIM_OLD"/>
    <property type="match status" value="1"/>
</dbReference>
<keyword evidence="3" id="KW-0614">Plasmid</keyword>
<dbReference type="InterPro" id="IPR051396">
    <property type="entry name" value="Bact_Antivir_Def_Nuclease"/>
</dbReference>
<dbReference type="AlphaFoldDB" id="A0ABD8B2H0"/>
<sequence>MSIILHEVRIKNFRALKDIKVKLSPLTILVGTNNSGKTSFLKALELVFGLDRKLIRKEDFHATVDKLIATEQSSTIDTLITPTGQDSKRVQFFDETWSSHWGANAIRTDQNDSEYVAIRTTIKFDELKRDFSLEQHFLSDWNENPDEWWTSTVLDKIPLSIMEKLPLLYLDAQRDIHREMRNPHSFWGKLISDINLNEDQLERIEADLLRLNTEIVSNSTILAHLQQNLKELNLFSSGEHNGVEITPIVRKIRDIYRGIDVLFSEPGDDSFPLEYHGMGTRSWATLLAFRSYASWIEGVNQEKNLPFWSILALEEPESHLHPQAQRNILKQMASFNGQKIISTHSPYIASFAPLESIRHFSKHDSQTAVSEINMTSMRRDDIRKINREVMNSRGELLFSKCIILCEGETEEQALPIFFEAHFGCNPFELGINIIGVGGKGRKYLPFLHVAQGLNIDWLIFSDGEKDVLDQLNEALLLVDTNLQDPRVIYFANHQNYEQYILAHYREEAISAIIEYDAVNEQHKAVLQEKEYSDEDVLTKLQSGKTKYASVLAETIVTRADSELKIPEKIRQLFLQIKT</sequence>
<dbReference type="SUPFAM" id="SSF52540">
    <property type="entry name" value="P-loop containing nucleoside triphosphate hydrolases"/>
    <property type="match status" value="1"/>
</dbReference>
<feature type="domain" description="Endonuclease GajA/Old nuclease/RecF-like AAA" evidence="1">
    <location>
        <begin position="5"/>
        <end position="349"/>
    </location>
</feature>
<dbReference type="Pfam" id="PF20469">
    <property type="entry name" value="OLD-like_TOPRIM"/>
    <property type="match status" value="1"/>
</dbReference>
<evidence type="ECO:0000259" key="1">
    <source>
        <dbReference type="Pfam" id="PF13175"/>
    </source>
</evidence>
<proteinExistence type="predicted"/>
<dbReference type="InterPro" id="IPR041685">
    <property type="entry name" value="AAA_GajA/Old/RecF-like"/>
</dbReference>
<dbReference type="RefSeq" id="WP_338709161.1">
    <property type="nucleotide sequence ID" value="NZ_CP145893.1"/>
</dbReference>
<gene>
    <name evidence="3" type="ORF">V6668_30760</name>
</gene>
<organism evidence="3 4">
    <name type="scientific">Paenibacillus amylolyticus</name>
    <dbReference type="NCBI Taxonomy" id="1451"/>
    <lineage>
        <taxon>Bacteria</taxon>
        <taxon>Bacillati</taxon>
        <taxon>Bacillota</taxon>
        <taxon>Bacilli</taxon>
        <taxon>Bacillales</taxon>
        <taxon>Paenibacillaceae</taxon>
        <taxon>Paenibacillus</taxon>
    </lineage>
</organism>
<dbReference type="InterPro" id="IPR034139">
    <property type="entry name" value="TOPRIM_OLD"/>
</dbReference>
<dbReference type="EMBL" id="CP145893">
    <property type="protein sequence ID" value="WWP24041.1"/>
    <property type="molecule type" value="Genomic_DNA"/>
</dbReference>
<dbReference type="GeneID" id="93479951"/>
<dbReference type="Proteomes" id="UP001364764">
    <property type="component" value="Plasmid pY5S7-1"/>
</dbReference>
<feature type="domain" description="OLD protein-like TOPRIM" evidence="2">
    <location>
        <begin position="397"/>
        <end position="462"/>
    </location>
</feature>
<reference evidence="3 4" key="1">
    <citation type="submission" date="2024-02" db="EMBL/GenBank/DDBJ databases">
        <title>Complete sequences of two Paenibacillus sp. strains and one Lysinibacillus strain isolated from the environment on STAA medium highlight biotechnological potential.</title>
        <authorList>
            <person name="Attere S.A."/>
            <person name="Piche L.C."/>
            <person name="Intertaglia L."/>
            <person name="Lami R."/>
            <person name="Charette S.J."/>
            <person name="Vincent A.T."/>
        </authorList>
    </citation>
    <scope>NUCLEOTIDE SEQUENCE [LARGE SCALE GENOMIC DNA]</scope>
    <source>
        <strain evidence="3 4">Y5S-7</strain>
        <plasmid evidence="3 4">pY5S7-1</plasmid>
    </source>
</reference>
<evidence type="ECO:0000259" key="2">
    <source>
        <dbReference type="Pfam" id="PF20469"/>
    </source>
</evidence>
<dbReference type="PANTHER" id="PTHR43581:SF4">
    <property type="entry name" value="ATP_GTP PHOSPHATASE"/>
    <property type="match status" value="1"/>
</dbReference>
<dbReference type="InterPro" id="IPR027417">
    <property type="entry name" value="P-loop_NTPase"/>
</dbReference>
<dbReference type="Pfam" id="PF13175">
    <property type="entry name" value="AAA_15"/>
    <property type="match status" value="1"/>
</dbReference>
<evidence type="ECO:0000313" key="4">
    <source>
        <dbReference type="Proteomes" id="UP001364764"/>
    </source>
</evidence>
<name>A0ABD8B2H0_PAEAM</name>
<dbReference type="Gene3D" id="3.40.50.300">
    <property type="entry name" value="P-loop containing nucleotide triphosphate hydrolases"/>
    <property type="match status" value="1"/>
</dbReference>
<dbReference type="PANTHER" id="PTHR43581">
    <property type="entry name" value="ATP/GTP PHOSPHATASE"/>
    <property type="match status" value="1"/>
</dbReference>
<geneLocation type="plasmid" evidence="3 4">
    <name>pY5S7-1</name>
</geneLocation>